<dbReference type="Pfam" id="PF01206">
    <property type="entry name" value="TusA"/>
    <property type="match status" value="1"/>
</dbReference>
<sequence>MQQGIDMEFDLTGLDSPVPMLKTKEVIDGLLPGQTAMVRTTSVGSEQNIRNLINNHPATLLFFKKEDGILHFLIKKDAVLAGQ</sequence>
<keyword evidence="2" id="KW-0808">Transferase</keyword>
<accession>A0A1G8ZX29</accession>
<dbReference type="Gene3D" id="3.30.110.40">
    <property type="entry name" value="TusA-like domain"/>
    <property type="match status" value="1"/>
</dbReference>
<dbReference type="EMBL" id="FNFX01000001">
    <property type="protein sequence ID" value="SDK19551.1"/>
    <property type="molecule type" value="Genomic_DNA"/>
</dbReference>
<dbReference type="Proteomes" id="UP000198629">
    <property type="component" value="Unassembled WGS sequence"/>
</dbReference>
<proteinExistence type="predicted"/>
<dbReference type="GO" id="GO:0016740">
    <property type="term" value="F:transferase activity"/>
    <property type="evidence" value="ECO:0007669"/>
    <property type="project" value="UniProtKB-KW"/>
</dbReference>
<dbReference type="OrthoDB" id="9797551at2"/>
<keyword evidence="3" id="KW-1185">Reference proteome</keyword>
<dbReference type="CDD" id="cd00291">
    <property type="entry name" value="SirA_YedF_YeeD"/>
    <property type="match status" value="1"/>
</dbReference>
<feature type="domain" description="UPF0033" evidence="1">
    <location>
        <begin position="8"/>
        <end position="76"/>
    </location>
</feature>
<evidence type="ECO:0000259" key="1">
    <source>
        <dbReference type="Pfam" id="PF01206"/>
    </source>
</evidence>
<dbReference type="InterPro" id="IPR036868">
    <property type="entry name" value="TusA-like_sf"/>
</dbReference>
<organism evidence="2 3">
    <name type="scientific">Methylophilus rhizosphaerae</name>
    <dbReference type="NCBI Taxonomy" id="492660"/>
    <lineage>
        <taxon>Bacteria</taxon>
        <taxon>Pseudomonadati</taxon>
        <taxon>Pseudomonadota</taxon>
        <taxon>Betaproteobacteria</taxon>
        <taxon>Nitrosomonadales</taxon>
        <taxon>Methylophilaceae</taxon>
        <taxon>Methylophilus</taxon>
    </lineage>
</organism>
<dbReference type="STRING" id="492660.SAMN05192566_0566"/>
<dbReference type="SUPFAM" id="SSF64307">
    <property type="entry name" value="SirA-like"/>
    <property type="match status" value="1"/>
</dbReference>
<evidence type="ECO:0000313" key="2">
    <source>
        <dbReference type="EMBL" id="SDK19551.1"/>
    </source>
</evidence>
<name>A0A1G8ZX29_9PROT</name>
<dbReference type="InterPro" id="IPR001455">
    <property type="entry name" value="TusA-like"/>
</dbReference>
<dbReference type="AlphaFoldDB" id="A0A1G8ZX29"/>
<evidence type="ECO:0000313" key="3">
    <source>
        <dbReference type="Proteomes" id="UP000198629"/>
    </source>
</evidence>
<reference evidence="3" key="1">
    <citation type="submission" date="2016-10" db="EMBL/GenBank/DDBJ databases">
        <authorList>
            <person name="Varghese N."/>
            <person name="Submissions S."/>
        </authorList>
    </citation>
    <scope>NUCLEOTIDE SEQUENCE [LARGE SCALE GENOMIC DNA]</scope>
    <source>
        <strain evidence="3">CBMB127</strain>
    </source>
</reference>
<gene>
    <name evidence="2" type="ORF">SAMN05192566_0566</name>
</gene>
<protein>
    <submittedName>
        <fullName evidence="2">TusA-related sulfurtransferase</fullName>
    </submittedName>
</protein>